<proteinExistence type="predicted"/>
<dbReference type="Proteomes" id="UP001060085">
    <property type="component" value="Linkage Group LG02"/>
</dbReference>
<evidence type="ECO:0000313" key="2">
    <source>
        <dbReference type="Proteomes" id="UP001060085"/>
    </source>
</evidence>
<organism evidence="1 2">
    <name type="scientific">Catharanthus roseus</name>
    <name type="common">Madagascar periwinkle</name>
    <name type="synonym">Vinca rosea</name>
    <dbReference type="NCBI Taxonomy" id="4058"/>
    <lineage>
        <taxon>Eukaryota</taxon>
        <taxon>Viridiplantae</taxon>
        <taxon>Streptophyta</taxon>
        <taxon>Embryophyta</taxon>
        <taxon>Tracheophyta</taxon>
        <taxon>Spermatophyta</taxon>
        <taxon>Magnoliopsida</taxon>
        <taxon>eudicotyledons</taxon>
        <taxon>Gunneridae</taxon>
        <taxon>Pentapetalae</taxon>
        <taxon>asterids</taxon>
        <taxon>lamiids</taxon>
        <taxon>Gentianales</taxon>
        <taxon>Apocynaceae</taxon>
        <taxon>Rauvolfioideae</taxon>
        <taxon>Vinceae</taxon>
        <taxon>Catharanthinae</taxon>
        <taxon>Catharanthus</taxon>
    </lineage>
</organism>
<evidence type="ECO:0000313" key="1">
    <source>
        <dbReference type="EMBL" id="KAI5676230.1"/>
    </source>
</evidence>
<keyword evidence="2" id="KW-1185">Reference proteome</keyword>
<protein>
    <submittedName>
        <fullName evidence="1">Uncharacterized protein</fullName>
    </submittedName>
</protein>
<accession>A0ACC0BUC8</accession>
<dbReference type="EMBL" id="CM044702">
    <property type="protein sequence ID" value="KAI5676230.1"/>
    <property type="molecule type" value="Genomic_DNA"/>
</dbReference>
<reference evidence="2" key="1">
    <citation type="journal article" date="2023" name="Nat. Plants">
        <title>Single-cell RNA sequencing provides a high-resolution roadmap for understanding the multicellular compartmentation of specialized metabolism.</title>
        <authorList>
            <person name="Sun S."/>
            <person name="Shen X."/>
            <person name="Li Y."/>
            <person name="Li Y."/>
            <person name="Wang S."/>
            <person name="Li R."/>
            <person name="Zhang H."/>
            <person name="Shen G."/>
            <person name="Guo B."/>
            <person name="Wei J."/>
            <person name="Xu J."/>
            <person name="St-Pierre B."/>
            <person name="Chen S."/>
            <person name="Sun C."/>
        </authorList>
    </citation>
    <scope>NUCLEOTIDE SEQUENCE [LARGE SCALE GENOMIC DNA]</scope>
</reference>
<comment type="caution">
    <text evidence="1">The sequence shown here is derived from an EMBL/GenBank/DDBJ whole genome shotgun (WGS) entry which is preliminary data.</text>
</comment>
<name>A0ACC0BUC8_CATRO</name>
<sequence length="129" mass="14905">MFIDDKDEIAPEPKESTFPRSQEPPLSTTIVEESKKVGCLPKNKNEYEEGKLEKENENRVGKTEIDVIEMSEGVNPLTHETNFVLVVDSLCIVVDSLCMQESWKQLKENDKERRSLMKFKGNFENPKRD</sequence>
<gene>
    <name evidence="1" type="ORF">M9H77_07180</name>
</gene>